<keyword evidence="3 8" id="KW-0255">Endonuclease</keyword>
<dbReference type="Pfam" id="PF20803">
    <property type="entry name" value="PaaX_M"/>
    <property type="match status" value="1"/>
</dbReference>
<keyword evidence="1" id="KW-0540">Nuclease</keyword>
<dbReference type="GO" id="GO:0004521">
    <property type="term" value="F:RNA endonuclease activity"/>
    <property type="evidence" value="ECO:0007669"/>
    <property type="project" value="InterPro"/>
</dbReference>
<dbReference type="EMBL" id="MHWT01000016">
    <property type="protein sequence ID" value="OHB12423.1"/>
    <property type="molecule type" value="Genomic_DNA"/>
</dbReference>
<evidence type="ECO:0000256" key="5">
    <source>
        <dbReference type="ARBA" id="ARBA00022842"/>
    </source>
</evidence>
<name>A0A1G2USR2_9BACT</name>
<evidence type="ECO:0000313" key="9">
    <source>
        <dbReference type="Proteomes" id="UP000176558"/>
    </source>
</evidence>
<keyword evidence="4" id="KW-0378">Hydrolase</keyword>
<keyword evidence="6" id="KW-0051">Antiviral defense</keyword>
<comment type="caution">
    <text evidence="8">The sequence shown here is derived from an EMBL/GenBank/DDBJ whole genome shotgun (WGS) entry which is preliminary data.</text>
</comment>
<sequence length="127" mass="15020">MSKRKIFHYKGIRVNAFGLPVSGSNKTDKVRRNKRFYNISFKSIFKEDAPKNLIVMYDIPHSLKKERDWFRRHLIKFGYEMIQKSVWVGPSPLPKEFVDYLEEIKIGDKFKTFKLARAYSPLISAMA</sequence>
<dbReference type="GO" id="GO:0043571">
    <property type="term" value="P:maintenance of CRISPR repeat elements"/>
    <property type="evidence" value="ECO:0007669"/>
    <property type="project" value="InterPro"/>
</dbReference>
<dbReference type="AlphaFoldDB" id="A0A1G2USR2"/>
<organism evidence="8 9">
    <name type="scientific">Candidatus Zambryskibacteria bacterium RIFCSPLOWO2_12_FULL_39_23</name>
    <dbReference type="NCBI Taxonomy" id="1802776"/>
    <lineage>
        <taxon>Bacteria</taxon>
        <taxon>Candidatus Zambryskiibacteriota</taxon>
    </lineage>
</organism>
<dbReference type="NCBIfam" id="TIGR01573">
    <property type="entry name" value="cas2"/>
    <property type="match status" value="1"/>
</dbReference>
<evidence type="ECO:0000256" key="3">
    <source>
        <dbReference type="ARBA" id="ARBA00022759"/>
    </source>
</evidence>
<dbReference type="SUPFAM" id="SSF143430">
    <property type="entry name" value="TTP0101/SSO1404-like"/>
    <property type="match status" value="1"/>
</dbReference>
<evidence type="ECO:0000259" key="7">
    <source>
        <dbReference type="Pfam" id="PF20803"/>
    </source>
</evidence>
<gene>
    <name evidence="8" type="ORF">A3G99_02475</name>
</gene>
<protein>
    <submittedName>
        <fullName evidence="8">CRISPR-associated endonuclease Cas2</fullName>
    </submittedName>
</protein>
<dbReference type="Proteomes" id="UP000176558">
    <property type="component" value="Unassembled WGS sequence"/>
</dbReference>
<accession>A0A1G2USR2</accession>
<evidence type="ECO:0000256" key="2">
    <source>
        <dbReference type="ARBA" id="ARBA00022723"/>
    </source>
</evidence>
<feature type="domain" description="Transcriptional repressor PaaX-like central Cas2-like" evidence="7">
    <location>
        <begin position="54"/>
        <end position="114"/>
    </location>
</feature>
<evidence type="ECO:0000256" key="4">
    <source>
        <dbReference type="ARBA" id="ARBA00022801"/>
    </source>
</evidence>
<keyword evidence="2" id="KW-0479">Metal-binding</keyword>
<dbReference type="InterPro" id="IPR021127">
    <property type="entry name" value="CRISPR_associated_Cas2"/>
</dbReference>
<evidence type="ECO:0000256" key="1">
    <source>
        <dbReference type="ARBA" id="ARBA00022722"/>
    </source>
</evidence>
<keyword evidence="5" id="KW-0460">Magnesium</keyword>
<reference evidence="8 9" key="1">
    <citation type="journal article" date="2016" name="Nat. Commun.">
        <title>Thousands of microbial genomes shed light on interconnected biogeochemical processes in an aquifer system.</title>
        <authorList>
            <person name="Anantharaman K."/>
            <person name="Brown C.T."/>
            <person name="Hug L.A."/>
            <person name="Sharon I."/>
            <person name="Castelle C.J."/>
            <person name="Probst A.J."/>
            <person name="Thomas B.C."/>
            <person name="Singh A."/>
            <person name="Wilkins M.J."/>
            <person name="Karaoz U."/>
            <person name="Brodie E.L."/>
            <person name="Williams K.H."/>
            <person name="Hubbard S.S."/>
            <person name="Banfield J.F."/>
        </authorList>
    </citation>
    <scope>NUCLEOTIDE SEQUENCE [LARGE SCALE GENOMIC DNA]</scope>
</reference>
<dbReference type="InterPro" id="IPR048846">
    <property type="entry name" value="PaaX-like_central"/>
</dbReference>
<evidence type="ECO:0000313" key="8">
    <source>
        <dbReference type="EMBL" id="OHB12423.1"/>
    </source>
</evidence>
<evidence type="ECO:0000256" key="6">
    <source>
        <dbReference type="ARBA" id="ARBA00023118"/>
    </source>
</evidence>
<proteinExistence type="predicted"/>